<dbReference type="SMART" id="SM00487">
    <property type="entry name" value="DEXDc"/>
    <property type="match status" value="1"/>
</dbReference>
<dbReference type="OrthoDB" id="9804086at2"/>
<dbReference type="InterPro" id="IPR006935">
    <property type="entry name" value="Helicase/UvrB_N"/>
</dbReference>
<dbReference type="AlphaFoldDB" id="Q5P818"/>
<dbReference type="PROSITE" id="PS51192">
    <property type="entry name" value="HELICASE_ATP_BIND_1"/>
    <property type="match status" value="1"/>
</dbReference>
<dbReference type="InterPro" id="IPR014001">
    <property type="entry name" value="Helicase_ATP-bd"/>
</dbReference>
<keyword evidence="4" id="KW-0067">ATP-binding</keyword>
<dbReference type="Gene3D" id="3.40.50.300">
    <property type="entry name" value="P-loop containing nucleotide triphosphate hydrolases"/>
    <property type="match status" value="2"/>
</dbReference>
<dbReference type="InterPro" id="IPR027417">
    <property type="entry name" value="P-loop_NTPase"/>
</dbReference>
<dbReference type="InterPro" id="IPR001650">
    <property type="entry name" value="Helicase_C-like"/>
</dbReference>
<proteinExistence type="predicted"/>
<dbReference type="Pfam" id="PF04851">
    <property type="entry name" value="ResIII"/>
    <property type="match status" value="1"/>
</dbReference>
<feature type="domain" description="Helicase ATP-binding" evidence="2">
    <location>
        <begin position="20"/>
        <end position="168"/>
    </location>
</feature>
<keyword evidence="4" id="KW-0378">Hydrolase</keyword>
<dbReference type="GO" id="GO:0005524">
    <property type="term" value="F:ATP binding"/>
    <property type="evidence" value="ECO:0007669"/>
    <property type="project" value="InterPro"/>
</dbReference>
<dbReference type="HOGENOM" id="CLU_014765_3_1_4"/>
<keyword evidence="4" id="KW-0547">Nucleotide-binding</keyword>
<dbReference type="EMBL" id="CR555306">
    <property type="protein sequence ID" value="CAI06543.1"/>
    <property type="molecule type" value="Genomic_DNA"/>
</dbReference>
<dbReference type="STRING" id="76114.ebA803"/>
<evidence type="ECO:0000313" key="5">
    <source>
        <dbReference type="Proteomes" id="UP000006552"/>
    </source>
</evidence>
<keyword evidence="5" id="KW-1185">Reference proteome</keyword>
<name>Q5P818_AROAE</name>
<dbReference type="PANTHER" id="PTHR47396:SF1">
    <property type="entry name" value="ATP-DEPENDENT HELICASE IRC3-RELATED"/>
    <property type="match status" value="1"/>
</dbReference>
<protein>
    <submittedName>
        <fullName evidence="4">Helicase</fullName>
    </submittedName>
</protein>
<dbReference type="SUPFAM" id="SSF52540">
    <property type="entry name" value="P-loop containing nucleoside triphosphate hydrolases"/>
    <property type="match status" value="1"/>
</dbReference>
<evidence type="ECO:0000313" key="4">
    <source>
        <dbReference type="EMBL" id="CAI06543.1"/>
    </source>
</evidence>
<feature type="region of interest" description="Disordered" evidence="1">
    <location>
        <begin position="367"/>
        <end position="387"/>
    </location>
</feature>
<dbReference type="PANTHER" id="PTHR47396">
    <property type="entry name" value="TYPE I RESTRICTION ENZYME ECOKI R PROTEIN"/>
    <property type="match status" value="1"/>
</dbReference>
<dbReference type="GO" id="GO:0004386">
    <property type="term" value="F:helicase activity"/>
    <property type="evidence" value="ECO:0007669"/>
    <property type="project" value="UniProtKB-KW"/>
</dbReference>
<accession>Q5P818</accession>
<dbReference type="RefSeq" id="WP_011236276.1">
    <property type="nucleotide sequence ID" value="NC_006513.1"/>
</dbReference>
<feature type="domain" description="Helicase C-terminal" evidence="3">
    <location>
        <begin position="230"/>
        <end position="369"/>
    </location>
</feature>
<dbReference type="GO" id="GO:0003677">
    <property type="term" value="F:DNA binding"/>
    <property type="evidence" value="ECO:0007669"/>
    <property type="project" value="InterPro"/>
</dbReference>
<dbReference type="Proteomes" id="UP000006552">
    <property type="component" value="Chromosome"/>
</dbReference>
<dbReference type="SMART" id="SM00490">
    <property type="entry name" value="HELICc"/>
    <property type="match status" value="1"/>
</dbReference>
<dbReference type="GO" id="GO:0016787">
    <property type="term" value="F:hydrolase activity"/>
    <property type="evidence" value="ECO:0007669"/>
    <property type="project" value="InterPro"/>
</dbReference>
<keyword evidence="4" id="KW-0347">Helicase</keyword>
<dbReference type="Pfam" id="PF00271">
    <property type="entry name" value="Helicase_C"/>
    <property type="match status" value="1"/>
</dbReference>
<evidence type="ECO:0000259" key="2">
    <source>
        <dbReference type="PROSITE" id="PS51192"/>
    </source>
</evidence>
<sequence>MSAPTQLRPYQERALHETRSALARGARRVALYLPTGGGKTVSAEAMIRGAVAKGKRVLFLANRKQLVAQASAHLTRAGIAHGILQGENTRHLHAPVLVGSIDTVRARNYIFDDVALLIVDEAHAVAGSKKYRDLLFRYNRVPVIGLSATPFAPGLGKHYDELRGPLFEELVIGATIRELIDLGNLVDCDVFAPADPDLSGVRTQRGIGGELDYSETQLAEAVDKPQLIGDIVQHWFKLARGKQTVVFATSIAHSQHIVTEFVRAGIAAAHIDYHFDDDERAAVLDRFARGETMILANVGLLAEGWDCPATECMILARPTKSLIRYIQMVGRVLRPHPGKERAVLLDHSGTVLRLGFATDELPLELDDGKANASTRKKEERKPSEPKACPSCKFVRPAGVHACPSCGFAPQRLNDVEIADGELVKIDRKVKKPATPDRKQHVYSQLLHICRKKGHKPGWTANQYKKMFGVWPRGLRDVTATPTPEIEGWLKSQRIAYLKSREKAQEGRANV</sequence>
<evidence type="ECO:0000259" key="3">
    <source>
        <dbReference type="PROSITE" id="PS51194"/>
    </source>
</evidence>
<dbReference type="InterPro" id="IPR050742">
    <property type="entry name" value="Helicase_Restrict-Modif_Enz"/>
</dbReference>
<dbReference type="eggNOG" id="COG1061">
    <property type="taxonomic scope" value="Bacteria"/>
</dbReference>
<dbReference type="KEGG" id="eba:ebA803"/>
<reference evidence="4 5" key="1">
    <citation type="journal article" date="2005" name="Arch. Microbiol.">
        <title>The genome sequence of an anaerobic aromatic-degrading denitrifying bacterium, strain EbN1.</title>
        <authorList>
            <person name="Rabus R."/>
            <person name="Kube M."/>
            <person name="Heider J."/>
            <person name="Beck A."/>
            <person name="Heitmann K."/>
            <person name="Widdel F."/>
            <person name="Reinhardt R."/>
        </authorList>
    </citation>
    <scope>NUCLEOTIDE SEQUENCE [LARGE SCALE GENOMIC DNA]</scope>
    <source>
        <strain evidence="4 5">EbN1</strain>
    </source>
</reference>
<organism evidence="4 5">
    <name type="scientific">Aromatoleum aromaticum (strain DSM 19018 / LMG 30748 / EbN1)</name>
    <name type="common">Azoarcus sp. (strain EbN1)</name>
    <dbReference type="NCBI Taxonomy" id="76114"/>
    <lineage>
        <taxon>Bacteria</taxon>
        <taxon>Pseudomonadati</taxon>
        <taxon>Pseudomonadota</taxon>
        <taxon>Betaproteobacteria</taxon>
        <taxon>Rhodocyclales</taxon>
        <taxon>Rhodocyclaceae</taxon>
        <taxon>Aromatoleum</taxon>
    </lineage>
</organism>
<evidence type="ECO:0000256" key="1">
    <source>
        <dbReference type="SAM" id="MobiDB-lite"/>
    </source>
</evidence>
<gene>
    <name evidence="4" type="ORF">ebA803</name>
</gene>
<dbReference type="GO" id="GO:0005829">
    <property type="term" value="C:cytosol"/>
    <property type="evidence" value="ECO:0007669"/>
    <property type="project" value="TreeGrafter"/>
</dbReference>
<feature type="compositionally biased region" description="Basic and acidic residues" evidence="1">
    <location>
        <begin position="375"/>
        <end position="384"/>
    </location>
</feature>
<dbReference type="PROSITE" id="PS51194">
    <property type="entry name" value="HELICASE_CTER"/>
    <property type="match status" value="1"/>
</dbReference>